<protein>
    <recommendedName>
        <fullName evidence="3">Cellulase</fullName>
    </recommendedName>
</protein>
<organism evidence="1 2">
    <name type="scientific">Acidocella aquatica</name>
    <dbReference type="NCBI Taxonomy" id="1922313"/>
    <lineage>
        <taxon>Bacteria</taxon>
        <taxon>Pseudomonadati</taxon>
        <taxon>Pseudomonadota</taxon>
        <taxon>Alphaproteobacteria</taxon>
        <taxon>Acetobacterales</taxon>
        <taxon>Acidocellaceae</taxon>
        <taxon>Acidocella</taxon>
    </lineage>
</organism>
<name>A0ABQ6A3Y1_9PROT</name>
<evidence type="ECO:0008006" key="3">
    <source>
        <dbReference type="Google" id="ProtNLM"/>
    </source>
</evidence>
<dbReference type="EMBL" id="BSOS01000007">
    <property type="protein sequence ID" value="GLR65970.1"/>
    <property type="molecule type" value="Genomic_DNA"/>
</dbReference>
<dbReference type="Proteomes" id="UP001156641">
    <property type="component" value="Unassembled WGS sequence"/>
</dbReference>
<sequence>MAGVGMLTPAIAFGDAAADDFAAGCVRAIRGQMAALPDGPVLLNSYLVETGAADFDLTQAAAAYVYDNALAGLLLLAAGDKDGARRIGAALEIAQGHDPFYNDGRLRNAYMAGAVAAPAKLPGWWDAQAGRWAEDPYQIGSESGPMAWAMLLWAALGMRAPADAAGDFLDDQLRADAGYYGGFYGFEPKPLKLTWQSTEQNTDLYAAFSRLGRAEDAAQAKKFVTAMWDAGSGRFDAGTAPDGAVNHLGAADAGIWPYLAGLGTAESALTAIKALRRGAGIGFSDASASIWLEGTAFAALALRQMRDPLAAIFFAALAQNLSPQGYVYATVAPELATGLTTGPSLQKGVPEQAFNYFRRPALSTTAWAGLAAMGINPLG</sequence>
<evidence type="ECO:0000313" key="2">
    <source>
        <dbReference type="Proteomes" id="UP001156641"/>
    </source>
</evidence>
<proteinExistence type="predicted"/>
<gene>
    <name evidence="1" type="ORF">GCM10010909_06480</name>
</gene>
<accession>A0ABQ6A3Y1</accession>
<keyword evidence="2" id="KW-1185">Reference proteome</keyword>
<reference evidence="2" key="1">
    <citation type="journal article" date="2019" name="Int. J. Syst. Evol. Microbiol.">
        <title>The Global Catalogue of Microorganisms (GCM) 10K type strain sequencing project: providing services to taxonomists for standard genome sequencing and annotation.</title>
        <authorList>
            <consortium name="The Broad Institute Genomics Platform"/>
            <consortium name="The Broad Institute Genome Sequencing Center for Infectious Disease"/>
            <person name="Wu L."/>
            <person name="Ma J."/>
        </authorList>
    </citation>
    <scope>NUCLEOTIDE SEQUENCE [LARGE SCALE GENOMIC DNA]</scope>
    <source>
        <strain evidence="2">NBRC 112502</strain>
    </source>
</reference>
<evidence type="ECO:0000313" key="1">
    <source>
        <dbReference type="EMBL" id="GLR65970.1"/>
    </source>
</evidence>
<comment type="caution">
    <text evidence="1">The sequence shown here is derived from an EMBL/GenBank/DDBJ whole genome shotgun (WGS) entry which is preliminary data.</text>
</comment>